<organism evidence="2 3">
    <name type="scientific">Brassica cretica</name>
    <name type="common">Mustard</name>
    <dbReference type="NCBI Taxonomy" id="69181"/>
    <lineage>
        <taxon>Eukaryota</taxon>
        <taxon>Viridiplantae</taxon>
        <taxon>Streptophyta</taxon>
        <taxon>Embryophyta</taxon>
        <taxon>Tracheophyta</taxon>
        <taxon>Spermatophyta</taxon>
        <taxon>Magnoliopsida</taxon>
        <taxon>eudicotyledons</taxon>
        <taxon>Gunneridae</taxon>
        <taxon>Pentapetalae</taxon>
        <taxon>rosids</taxon>
        <taxon>malvids</taxon>
        <taxon>Brassicales</taxon>
        <taxon>Brassicaceae</taxon>
        <taxon>Brassiceae</taxon>
        <taxon>Brassica</taxon>
    </lineage>
</organism>
<feature type="region of interest" description="Disordered" evidence="1">
    <location>
        <begin position="57"/>
        <end position="90"/>
    </location>
</feature>
<evidence type="ECO:0000313" key="2">
    <source>
        <dbReference type="EMBL" id="KAF2598472.1"/>
    </source>
</evidence>
<accession>A0A8S9KWR7</accession>
<sequence>MYFCKNSQPQPLGGKKRLILTISKIYGAGHPKHLSKGGQHRANSSSKIQCRNYLRVRASSGSKPQIRPLQSLVPAGSRPQMQSRPPQPGI</sequence>
<protein>
    <submittedName>
        <fullName evidence="2">Uncharacterized protein</fullName>
    </submittedName>
</protein>
<dbReference type="EMBL" id="QGKW02000717">
    <property type="protein sequence ID" value="KAF2598472.1"/>
    <property type="molecule type" value="Genomic_DNA"/>
</dbReference>
<evidence type="ECO:0000313" key="3">
    <source>
        <dbReference type="Proteomes" id="UP000712281"/>
    </source>
</evidence>
<evidence type="ECO:0000256" key="1">
    <source>
        <dbReference type="SAM" id="MobiDB-lite"/>
    </source>
</evidence>
<name>A0A8S9KWR7_BRACR</name>
<comment type="caution">
    <text evidence="2">The sequence shown here is derived from an EMBL/GenBank/DDBJ whole genome shotgun (WGS) entry which is preliminary data.</text>
</comment>
<reference evidence="2" key="1">
    <citation type="submission" date="2019-12" db="EMBL/GenBank/DDBJ databases">
        <title>Genome sequencing and annotation of Brassica cretica.</title>
        <authorList>
            <person name="Studholme D.J."/>
            <person name="Sarris P.F."/>
        </authorList>
    </citation>
    <scope>NUCLEOTIDE SEQUENCE</scope>
    <source>
        <strain evidence="2">PFS-001/15</strain>
        <tissue evidence="2">Leaf</tissue>
    </source>
</reference>
<dbReference type="AlphaFoldDB" id="A0A8S9KWR7"/>
<dbReference type="Proteomes" id="UP000712281">
    <property type="component" value="Unassembled WGS sequence"/>
</dbReference>
<proteinExistence type="predicted"/>
<gene>
    <name evidence="2" type="ORF">F2Q68_00010286</name>
</gene>